<evidence type="ECO:0000313" key="1">
    <source>
        <dbReference type="EMBL" id="MFF0547076.1"/>
    </source>
</evidence>
<evidence type="ECO:0000313" key="2">
    <source>
        <dbReference type="Proteomes" id="UP001601444"/>
    </source>
</evidence>
<dbReference type="PANTHER" id="PTHR38436:SF1">
    <property type="entry name" value="ESTER CYCLASE"/>
    <property type="match status" value="1"/>
</dbReference>
<gene>
    <name evidence="1" type="ORF">ACFYTF_29995</name>
</gene>
<dbReference type="Proteomes" id="UP001601444">
    <property type="component" value="Unassembled WGS sequence"/>
</dbReference>
<sequence>MSNRERFIDFMRRGFEQGDDTVVDELTAPDLVEHQFGLDGSGAAAREKVKAAIREVHRMVPDMRYSFDAMTEDGDTLWVRMTGRGTHQGGLFGGAPTGNPVEVTVIDICRFDAEGRIAEHWGVPDRFALLAQTGTLARLVA</sequence>
<dbReference type="Pfam" id="PF07366">
    <property type="entry name" value="SnoaL"/>
    <property type="match status" value="1"/>
</dbReference>
<protein>
    <submittedName>
        <fullName evidence="1">Ester cyclase</fullName>
    </submittedName>
</protein>
<organism evidence="1 2">
    <name type="scientific">Nocardia thailandica</name>
    <dbReference type="NCBI Taxonomy" id="257275"/>
    <lineage>
        <taxon>Bacteria</taxon>
        <taxon>Bacillati</taxon>
        <taxon>Actinomycetota</taxon>
        <taxon>Actinomycetes</taxon>
        <taxon>Mycobacteriales</taxon>
        <taxon>Nocardiaceae</taxon>
        <taxon>Nocardia</taxon>
    </lineage>
</organism>
<keyword evidence="2" id="KW-1185">Reference proteome</keyword>
<dbReference type="Gene3D" id="3.10.450.50">
    <property type="match status" value="1"/>
</dbReference>
<name>A0ABW6PXA1_9NOCA</name>
<dbReference type="RefSeq" id="WP_387703227.1">
    <property type="nucleotide sequence ID" value="NZ_JBIAMX010000031.1"/>
</dbReference>
<accession>A0ABW6PXA1</accession>
<dbReference type="InterPro" id="IPR032710">
    <property type="entry name" value="NTF2-like_dom_sf"/>
</dbReference>
<reference evidence="1 2" key="1">
    <citation type="submission" date="2024-10" db="EMBL/GenBank/DDBJ databases">
        <title>The Natural Products Discovery Center: Release of the First 8490 Sequenced Strains for Exploring Actinobacteria Biosynthetic Diversity.</title>
        <authorList>
            <person name="Kalkreuter E."/>
            <person name="Kautsar S.A."/>
            <person name="Yang D."/>
            <person name="Bader C.D."/>
            <person name="Teijaro C.N."/>
            <person name="Fluegel L."/>
            <person name="Davis C.M."/>
            <person name="Simpson J.R."/>
            <person name="Lauterbach L."/>
            <person name="Steele A.D."/>
            <person name="Gui C."/>
            <person name="Meng S."/>
            <person name="Li G."/>
            <person name="Viehrig K."/>
            <person name="Ye F."/>
            <person name="Su P."/>
            <person name="Kiefer A.F."/>
            <person name="Nichols A."/>
            <person name="Cepeda A.J."/>
            <person name="Yan W."/>
            <person name="Fan B."/>
            <person name="Jiang Y."/>
            <person name="Adhikari A."/>
            <person name="Zheng C.-J."/>
            <person name="Schuster L."/>
            <person name="Cowan T.M."/>
            <person name="Smanski M.J."/>
            <person name="Chevrette M.G."/>
            <person name="De Carvalho L.P.S."/>
            <person name="Shen B."/>
        </authorList>
    </citation>
    <scope>NUCLEOTIDE SEQUENCE [LARGE SCALE GENOMIC DNA]</scope>
    <source>
        <strain evidence="1 2">NPDC004045</strain>
    </source>
</reference>
<dbReference type="PANTHER" id="PTHR38436">
    <property type="entry name" value="POLYKETIDE CYCLASE SNOAL-LIKE DOMAIN"/>
    <property type="match status" value="1"/>
</dbReference>
<comment type="caution">
    <text evidence="1">The sequence shown here is derived from an EMBL/GenBank/DDBJ whole genome shotgun (WGS) entry which is preliminary data.</text>
</comment>
<dbReference type="SUPFAM" id="SSF54427">
    <property type="entry name" value="NTF2-like"/>
    <property type="match status" value="1"/>
</dbReference>
<dbReference type="InterPro" id="IPR009959">
    <property type="entry name" value="Cyclase_SnoaL-like"/>
</dbReference>
<dbReference type="EMBL" id="JBIAMX010000031">
    <property type="protein sequence ID" value="MFF0547076.1"/>
    <property type="molecule type" value="Genomic_DNA"/>
</dbReference>
<proteinExistence type="predicted"/>